<dbReference type="PANTHER" id="PTHR43194">
    <property type="entry name" value="HYDROLASE ALPHA/BETA FOLD FAMILY"/>
    <property type="match status" value="1"/>
</dbReference>
<dbReference type="EMBL" id="VMNW02000021">
    <property type="protein sequence ID" value="KAA9160505.1"/>
    <property type="molecule type" value="Genomic_DNA"/>
</dbReference>
<dbReference type="AlphaFoldDB" id="A0A5N0V3E4"/>
<keyword evidence="2" id="KW-0378">Hydrolase</keyword>
<accession>A0A5N0V3E4</accession>
<name>A0A5N0V3E4_9PSEU</name>
<dbReference type="GO" id="GO:0016787">
    <property type="term" value="F:hydrolase activity"/>
    <property type="evidence" value="ECO:0007669"/>
    <property type="project" value="UniProtKB-KW"/>
</dbReference>
<dbReference type="PRINTS" id="PR00111">
    <property type="entry name" value="ABHYDROLASE"/>
</dbReference>
<keyword evidence="3" id="KW-1185">Reference proteome</keyword>
<dbReference type="InterPro" id="IPR029058">
    <property type="entry name" value="AB_hydrolase_fold"/>
</dbReference>
<dbReference type="PANTHER" id="PTHR43194:SF2">
    <property type="entry name" value="PEROXISOMAL MEMBRANE PROTEIN LPX1"/>
    <property type="match status" value="1"/>
</dbReference>
<evidence type="ECO:0000313" key="2">
    <source>
        <dbReference type="EMBL" id="KAA9160505.1"/>
    </source>
</evidence>
<proteinExistence type="predicted"/>
<reference evidence="2" key="1">
    <citation type="submission" date="2019-09" db="EMBL/GenBank/DDBJ databases">
        <authorList>
            <person name="Teo W.F.A."/>
            <person name="Duangmal K."/>
        </authorList>
    </citation>
    <scope>NUCLEOTIDE SEQUENCE [LARGE SCALE GENOMIC DNA]</scope>
    <source>
        <strain evidence="2">K81G1</strain>
    </source>
</reference>
<gene>
    <name evidence="2" type="ORF">FPZ12_016860</name>
</gene>
<dbReference type="Proteomes" id="UP000319769">
    <property type="component" value="Unassembled WGS sequence"/>
</dbReference>
<organism evidence="2 3">
    <name type="scientific">Amycolatopsis acidicola</name>
    <dbReference type="NCBI Taxonomy" id="2596893"/>
    <lineage>
        <taxon>Bacteria</taxon>
        <taxon>Bacillati</taxon>
        <taxon>Actinomycetota</taxon>
        <taxon>Actinomycetes</taxon>
        <taxon>Pseudonocardiales</taxon>
        <taxon>Pseudonocardiaceae</taxon>
        <taxon>Amycolatopsis</taxon>
    </lineage>
</organism>
<feature type="domain" description="AB hydrolase-1" evidence="1">
    <location>
        <begin position="33"/>
        <end position="265"/>
    </location>
</feature>
<dbReference type="SUPFAM" id="SSF53474">
    <property type="entry name" value="alpha/beta-Hydrolases"/>
    <property type="match status" value="1"/>
</dbReference>
<dbReference type="OrthoDB" id="9804819at2"/>
<dbReference type="Gene3D" id="3.40.50.1820">
    <property type="entry name" value="alpha/beta hydrolase"/>
    <property type="match status" value="1"/>
</dbReference>
<dbReference type="Pfam" id="PF00561">
    <property type="entry name" value="Abhydrolase_1"/>
    <property type="match status" value="1"/>
</dbReference>
<dbReference type="InterPro" id="IPR050228">
    <property type="entry name" value="Carboxylesterase_BioH"/>
</dbReference>
<sequence length="289" mass="31083">MSTLTTPAEISFDSGGVRLVADRWEPAGERRGTVLLLHGGGQRRHSWHTTGHRLAGQGWTTIAPDARGHGDSDRSPDGDYSADVLIRDLSVIVGQIGEPCVLVGASMGGMTALVGQGEQGDLASALVLVDIVPRVDPAGVRRIMDFMSSAPDGFASLEDVVEAIRAYNPHRKRPPTPDGVRRNVRQAENGRWFWHWDPALLRRGDEPRRDADEDRAKAAARKIDVPTLLVHGTESDIVTAAGIEEFTRLIPGAEHFAVTGAGHMVAGDDNDVFTGRVGEFLGRLPARAG</sequence>
<protein>
    <submittedName>
        <fullName evidence="2">Alpha/beta hydrolase</fullName>
    </submittedName>
</protein>
<evidence type="ECO:0000259" key="1">
    <source>
        <dbReference type="Pfam" id="PF00561"/>
    </source>
</evidence>
<comment type="caution">
    <text evidence="2">The sequence shown here is derived from an EMBL/GenBank/DDBJ whole genome shotgun (WGS) entry which is preliminary data.</text>
</comment>
<evidence type="ECO:0000313" key="3">
    <source>
        <dbReference type="Proteomes" id="UP000319769"/>
    </source>
</evidence>
<dbReference type="InterPro" id="IPR000073">
    <property type="entry name" value="AB_hydrolase_1"/>
</dbReference>
<dbReference type="RefSeq" id="WP_144754662.1">
    <property type="nucleotide sequence ID" value="NZ_VMNW02000021.1"/>
</dbReference>